<dbReference type="RefSeq" id="WP_006314602.1">
    <property type="nucleotide sequence ID" value="NZ_ARZA01000204.1"/>
</dbReference>
<dbReference type="InterPro" id="IPR006549">
    <property type="entry name" value="HAD-SF_hydro_IIIA"/>
</dbReference>
<reference evidence="1 2" key="1">
    <citation type="journal article" date="2015" name="Geomicrobiol. J.">
        <title>Caldisalinibacter kiritimatiensis gen. nov., sp. nov., a moderately thermohalophilic thiosulfate-reducing bacterium from a hypersaline microbial mat.</title>
        <authorList>
            <person name="Ben Hania W."/>
            <person name="Joseph M."/>
            <person name="Fiebig A."/>
            <person name="Bunk B."/>
            <person name="Klenk H.-P."/>
            <person name="Fardeau M.-L."/>
            <person name="Spring S."/>
        </authorList>
    </citation>
    <scope>NUCLEOTIDE SEQUENCE [LARGE SCALE GENOMIC DNA]</scope>
    <source>
        <strain evidence="1 2">L21-TH-D2</strain>
    </source>
</reference>
<keyword evidence="2" id="KW-1185">Reference proteome</keyword>
<dbReference type="Pfam" id="PF13242">
    <property type="entry name" value="Hydrolase_like"/>
    <property type="match status" value="1"/>
</dbReference>
<dbReference type="NCBIfam" id="TIGR01662">
    <property type="entry name" value="HAD-SF-IIIA"/>
    <property type="match status" value="1"/>
</dbReference>
<organism evidence="1 2">
    <name type="scientific">Caldisalinibacter kiritimatiensis</name>
    <dbReference type="NCBI Taxonomy" id="1304284"/>
    <lineage>
        <taxon>Bacteria</taxon>
        <taxon>Bacillati</taxon>
        <taxon>Bacillota</taxon>
        <taxon>Tissierellia</taxon>
        <taxon>Tissierellales</taxon>
        <taxon>Thermohalobacteraceae</taxon>
        <taxon>Caldisalinibacter</taxon>
    </lineage>
</organism>
<proteinExistence type="predicted"/>
<dbReference type="InterPro" id="IPR010021">
    <property type="entry name" value="PGPP1/Gep4"/>
</dbReference>
<dbReference type="SUPFAM" id="SSF56784">
    <property type="entry name" value="HAD-like"/>
    <property type="match status" value="1"/>
</dbReference>
<gene>
    <name evidence="1" type="ORF">L21TH_1838</name>
</gene>
<dbReference type="CDD" id="cd16416">
    <property type="entry name" value="HAD_BsYqeG-like"/>
    <property type="match status" value="1"/>
</dbReference>
<accession>R1CCU5</accession>
<name>R1CCU5_9FIRM</name>
<dbReference type="NCBIfam" id="TIGR01668">
    <property type="entry name" value="YqeG_hyp_ppase"/>
    <property type="match status" value="1"/>
</dbReference>
<evidence type="ECO:0000313" key="2">
    <source>
        <dbReference type="Proteomes" id="UP000013378"/>
    </source>
</evidence>
<dbReference type="GO" id="GO:0005737">
    <property type="term" value="C:cytoplasm"/>
    <property type="evidence" value="ECO:0007669"/>
    <property type="project" value="TreeGrafter"/>
</dbReference>
<dbReference type="eggNOG" id="COG2179">
    <property type="taxonomic scope" value="Bacteria"/>
</dbReference>
<dbReference type="InterPro" id="IPR023214">
    <property type="entry name" value="HAD_sf"/>
</dbReference>
<dbReference type="Proteomes" id="UP000013378">
    <property type="component" value="Unassembled WGS sequence"/>
</dbReference>
<dbReference type="PANTHER" id="PTHR19288:SF25">
    <property type="entry name" value="PHOSPHATIDYLGLYCEROPHOSPHATASE GEP4, MITOCHONDRIAL"/>
    <property type="match status" value="1"/>
</dbReference>
<dbReference type="GO" id="GO:0008962">
    <property type="term" value="F:phosphatidylglycerophosphatase activity"/>
    <property type="evidence" value="ECO:0007669"/>
    <property type="project" value="InterPro"/>
</dbReference>
<dbReference type="AlphaFoldDB" id="R1CCU5"/>
<dbReference type="PANTHER" id="PTHR19288">
    <property type="entry name" value="4-NITROPHENYLPHOSPHATASE-RELATED"/>
    <property type="match status" value="1"/>
</dbReference>
<dbReference type="STRING" id="1304284.L21TH_1838"/>
<dbReference type="EMBL" id="ARZA01000204">
    <property type="protein sequence ID" value="EOD00115.1"/>
    <property type="molecule type" value="Genomic_DNA"/>
</dbReference>
<dbReference type="OrthoDB" id="9787572at2"/>
<comment type="caution">
    <text evidence="1">The sequence shown here is derived from an EMBL/GenBank/DDBJ whole genome shotgun (WGS) entry which is preliminary data.</text>
</comment>
<protein>
    <submittedName>
        <fullName evidence="1">Hydrolase, HAD subfamily IIIA</fullName>
    </submittedName>
</protein>
<sequence length="167" mass="19215">MNKLLQPNMYVKSVFDIDLLKLKDKGIDSIIVDIDNTLVSWNTKYATENVINWFKKVKNMGFKICIVSNATKTRVVKFNEEVKVLAIHRAIKPRKKAFLEAINKMDTQTFKTAMIGDQIFTDILGGNRVGLFTILVTPLSKKELILTKFIRKIEKIVLRDILEEGNR</sequence>
<dbReference type="InterPro" id="IPR036412">
    <property type="entry name" value="HAD-like_sf"/>
</dbReference>
<keyword evidence="1" id="KW-0378">Hydrolase</keyword>
<dbReference type="Gene3D" id="3.40.50.1000">
    <property type="entry name" value="HAD superfamily/HAD-like"/>
    <property type="match status" value="1"/>
</dbReference>
<evidence type="ECO:0000313" key="1">
    <source>
        <dbReference type="EMBL" id="EOD00115.1"/>
    </source>
</evidence>